<protein>
    <recommendedName>
        <fullName evidence="1">Thioester reductase (TE) domain-containing protein</fullName>
    </recommendedName>
</protein>
<dbReference type="AlphaFoldDB" id="A0A7V8FYJ0"/>
<name>A0A7V8FYJ0_9BURK</name>
<dbReference type="PANTHER" id="PTHR43000">
    <property type="entry name" value="DTDP-D-GLUCOSE 4,6-DEHYDRATASE-RELATED"/>
    <property type="match status" value="1"/>
</dbReference>
<accession>A0A7V8FYJ0</accession>
<dbReference type="Gene3D" id="3.40.50.720">
    <property type="entry name" value="NAD(P)-binding Rossmann-like Domain"/>
    <property type="match status" value="1"/>
</dbReference>
<comment type="caution">
    <text evidence="2">The sequence shown here is derived from an EMBL/GenBank/DDBJ whole genome shotgun (WGS) entry which is preliminary data.</text>
</comment>
<dbReference type="EMBL" id="WNDX01000024">
    <property type="protein sequence ID" value="KAF1046050.1"/>
    <property type="molecule type" value="Genomic_DNA"/>
</dbReference>
<dbReference type="Pfam" id="PF07993">
    <property type="entry name" value="NAD_binding_4"/>
    <property type="match status" value="1"/>
</dbReference>
<dbReference type="InterPro" id="IPR036291">
    <property type="entry name" value="NAD(P)-bd_dom_sf"/>
</dbReference>
<sequence>MQQHDDMILITGATGFLGGAVAVELLRQRHGARLLLMVRGDSTADAYTRVCTQLRRLGASDVDLARLKPSQILLASLERVDAIAGDPRLMKVGVAIHCAAQASFASHPSLGALNIDASVILARLLQRHGRLRRFIYIGTAMACGTRHAQDSEVTESAELPLDEQSHLVPYTHSKALCELLLSKMVPALPLVVLRPSIIVGHTRLGCAPSSSIYWVFRAWRALGASVAQLHQKIDVVPVDWCAAAIAAVALRSEWRHDLLHLSAGAASSCSFADIDSELAWTEGEAVGNYDILSEDRLPELLPRIRQRLPDCNPRLLLRALRLYGGFSKLGYTFSNAAMQAADIPPPPPLVRYAGLCAASVAHETVSRQMRWDFK</sequence>
<organism evidence="2 3">
    <name type="scientific">Herbaspirillum frisingense</name>
    <dbReference type="NCBI Taxonomy" id="92645"/>
    <lineage>
        <taxon>Bacteria</taxon>
        <taxon>Pseudomonadati</taxon>
        <taxon>Pseudomonadota</taxon>
        <taxon>Betaproteobacteria</taxon>
        <taxon>Burkholderiales</taxon>
        <taxon>Oxalobacteraceae</taxon>
        <taxon>Herbaspirillum</taxon>
    </lineage>
</organism>
<dbReference type="SUPFAM" id="SSF51735">
    <property type="entry name" value="NAD(P)-binding Rossmann-fold domains"/>
    <property type="match status" value="1"/>
</dbReference>
<proteinExistence type="predicted"/>
<dbReference type="InterPro" id="IPR013120">
    <property type="entry name" value="FAR_NAD-bd"/>
</dbReference>
<evidence type="ECO:0000313" key="2">
    <source>
        <dbReference type="EMBL" id="KAF1046050.1"/>
    </source>
</evidence>
<gene>
    <name evidence="2" type="ORF">GAK35_01164</name>
</gene>
<evidence type="ECO:0000313" key="3">
    <source>
        <dbReference type="Proteomes" id="UP000462435"/>
    </source>
</evidence>
<evidence type="ECO:0000259" key="1">
    <source>
        <dbReference type="Pfam" id="PF07993"/>
    </source>
</evidence>
<dbReference type="Proteomes" id="UP000462435">
    <property type="component" value="Unassembled WGS sequence"/>
</dbReference>
<reference evidence="3" key="1">
    <citation type="journal article" date="2020" name="MBio">
        <title>Horizontal gene transfer to a defensive symbiont with a reduced genome amongst a multipartite beetle microbiome.</title>
        <authorList>
            <person name="Waterworth S.C."/>
            <person name="Florez L.V."/>
            <person name="Rees E.R."/>
            <person name="Hertweck C."/>
            <person name="Kaltenpoth M."/>
            <person name="Kwan J.C."/>
        </authorList>
    </citation>
    <scope>NUCLEOTIDE SEQUENCE [LARGE SCALE GENOMIC DNA]</scope>
</reference>
<feature type="domain" description="Thioester reductase (TE)" evidence="1">
    <location>
        <begin position="10"/>
        <end position="245"/>
    </location>
</feature>